<comment type="caution">
    <text evidence="1">The sequence shown here is derived from an EMBL/GenBank/DDBJ whole genome shotgun (WGS) entry which is preliminary data.</text>
</comment>
<accession>A0A8S0T4D6</accession>
<dbReference type="EMBL" id="CACTIH010005648">
    <property type="protein sequence ID" value="CAA2999714.1"/>
    <property type="molecule type" value="Genomic_DNA"/>
</dbReference>
<gene>
    <name evidence="1" type="ORF">OLEA9_A051979</name>
</gene>
<evidence type="ECO:0000313" key="2">
    <source>
        <dbReference type="Proteomes" id="UP000594638"/>
    </source>
</evidence>
<dbReference type="Proteomes" id="UP000594638">
    <property type="component" value="Unassembled WGS sequence"/>
</dbReference>
<keyword evidence="2" id="KW-1185">Reference proteome</keyword>
<evidence type="ECO:0000313" key="1">
    <source>
        <dbReference type="EMBL" id="CAA2999714.1"/>
    </source>
</evidence>
<name>A0A8S0T4D6_OLEEU</name>
<organism evidence="1 2">
    <name type="scientific">Olea europaea subsp. europaea</name>
    <dbReference type="NCBI Taxonomy" id="158383"/>
    <lineage>
        <taxon>Eukaryota</taxon>
        <taxon>Viridiplantae</taxon>
        <taxon>Streptophyta</taxon>
        <taxon>Embryophyta</taxon>
        <taxon>Tracheophyta</taxon>
        <taxon>Spermatophyta</taxon>
        <taxon>Magnoliopsida</taxon>
        <taxon>eudicotyledons</taxon>
        <taxon>Gunneridae</taxon>
        <taxon>Pentapetalae</taxon>
        <taxon>asterids</taxon>
        <taxon>lamiids</taxon>
        <taxon>Lamiales</taxon>
        <taxon>Oleaceae</taxon>
        <taxon>Oleeae</taxon>
        <taxon>Olea</taxon>
    </lineage>
</organism>
<protein>
    <submittedName>
        <fullName evidence="1">Uncharacterized protein</fullName>
    </submittedName>
</protein>
<sequence length="97" mass="10371">MIIVASNVVATMVSIGFEFLIEAATGVGFSIDAVDVVNGQNNPVVGITSGVGQSLQARAQDVINHLEEEHVILKIKKLVEYTNQSEDNGLNFEGVQE</sequence>
<dbReference type="AlphaFoldDB" id="A0A8S0T4D6"/>
<dbReference type="Gramene" id="OE9A051979T1">
    <property type="protein sequence ID" value="OE9A051979C1"/>
    <property type="gene ID" value="OE9A051979"/>
</dbReference>
<proteinExistence type="predicted"/>
<reference evidence="1 2" key="1">
    <citation type="submission" date="2019-12" db="EMBL/GenBank/DDBJ databases">
        <authorList>
            <person name="Alioto T."/>
            <person name="Alioto T."/>
            <person name="Gomez Garrido J."/>
        </authorList>
    </citation>
    <scope>NUCLEOTIDE SEQUENCE [LARGE SCALE GENOMIC DNA]</scope>
</reference>